<dbReference type="PRINTS" id="PR00046">
    <property type="entry name" value="SIGMA70FCT"/>
</dbReference>
<sequence length="113" mass="13015">MYFRSTKKSAQDVSMNEPIDSDKDGSALTLMDVLATEDNIFDNLDRKIKCEQLYTYLRKLSPREQTILVLRYGLSGGEPQTQREVAQSLGISRSYVSRIEKKALETLHKHFEQ</sequence>
<dbReference type="Proteomes" id="UP000516046">
    <property type="component" value="Chromosome"/>
</dbReference>
<dbReference type="InterPro" id="IPR007630">
    <property type="entry name" value="RNA_pol_sigma70_r4"/>
</dbReference>
<protein>
    <submittedName>
        <fullName evidence="4">Sigma-70 family RNA polymerase sigma factor</fullName>
    </submittedName>
</protein>
<dbReference type="InterPro" id="IPR050813">
    <property type="entry name" value="Sigma-70_Factor"/>
</dbReference>
<evidence type="ECO:0000313" key="5">
    <source>
        <dbReference type="Proteomes" id="UP000516046"/>
    </source>
</evidence>
<comment type="similarity">
    <text evidence="1">Belongs to the sigma-70 factor family.</text>
</comment>
<dbReference type="InterPro" id="IPR001387">
    <property type="entry name" value="Cro/C1-type_HTH"/>
</dbReference>
<evidence type="ECO:0000259" key="3">
    <source>
        <dbReference type="PROSITE" id="PS50943"/>
    </source>
</evidence>
<accession>A0A7G9WKY3</accession>
<dbReference type="SUPFAM" id="SSF88659">
    <property type="entry name" value="Sigma3 and sigma4 domains of RNA polymerase sigma factors"/>
    <property type="match status" value="1"/>
</dbReference>
<dbReference type="CDD" id="cd06171">
    <property type="entry name" value="Sigma70_r4"/>
    <property type="match status" value="1"/>
</dbReference>
<dbReference type="PANTHER" id="PTHR30376:SF3">
    <property type="entry name" value="RNA POLYMERASE SIGMA FACTOR RPOH"/>
    <property type="match status" value="1"/>
</dbReference>
<keyword evidence="5" id="KW-1185">Reference proteome</keyword>
<dbReference type="InterPro" id="IPR000943">
    <property type="entry name" value="RNA_pol_sigma70"/>
</dbReference>
<dbReference type="InterPro" id="IPR013324">
    <property type="entry name" value="RNA_pol_sigma_r3/r4-like"/>
</dbReference>
<dbReference type="PANTHER" id="PTHR30376">
    <property type="entry name" value="SIGMA FACTOR RPOH HEAT SHOCK RELATED"/>
    <property type="match status" value="1"/>
</dbReference>
<dbReference type="InterPro" id="IPR014284">
    <property type="entry name" value="RNA_pol_sigma-70_dom"/>
</dbReference>
<name>A0A7G9WKY3_9FIRM</name>
<dbReference type="PROSITE" id="PS00716">
    <property type="entry name" value="SIGMA70_2"/>
    <property type="match status" value="1"/>
</dbReference>
<dbReference type="PROSITE" id="PS50943">
    <property type="entry name" value="HTH_CROC1"/>
    <property type="match status" value="1"/>
</dbReference>
<evidence type="ECO:0000256" key="1">
    <source>
        <dbReference type="ARBA" id="ARBA00007788"/>
    </source>
</evidence>
<dbReference type="Pfam" id="PF04545">
    <property type="entry name" value="Sigma70_r4"/>
    <property type="match status" value="1"/>
</dbReference>
<feature type="domain" description="HTH cro/C1-type" evidence="3">
    <location>
        <begin position="81"/>
        <end position="101"/>
    </location>
</feature>
<dbReference type="KEGG" id="caml:H6X83_07045"/>
<gene>
    <name evidence="4" type="ORF">H6X83_07045</name>
</gene>
<dbReference type="NCBIfam" id="TIGR02937">
    <property type="entry name" value="sigma70-ECF"/>
    <property type="match status" value="1"/>
</dbReference>
<dbReference type="GO" id="GO:0003700">
    <property type="term" value="F:DNA-binding transcription factor activity"/>
    <property type="evidence" value="ECO:0007669"/>
    <property type="project" value="InterPro"/>
</dbReference>
<dbReference type="GO" id="GO:0006352">
    <property type="term" value="P:DNA-templated transcription initiation"/>
    <property type="evidence" value="ECO:0007669"/>
    <property type="project" value="InterPro"/>
</dbReference>
<proteinExistence type="inferred from homology"/>
<feature type="region of interest" description="Disordered" evidence="2">
    <location>
        <begin position="1"/>
        <end position="24"/>
    </location>
</feature>
<dbReference type="RefSeq" id="WP_212508410.1">
    <property type="nucleotide sequence ID" value="NZ_CP060696.1"/>
</dbReference>
<reference evidence="4 5" key="1">
    <citation type="submission" date="2020-08" db="EMBL/GenBank/DDBJ databases">
        <authorList>
            <person name="Ren C."/>
            <person name="Gu Y."/>
            <person name="Xu Y."/>
        </authorList>
    </citation>
    <scope>NUCLEOTIDE SEQUENCE [LARGE SCALE GENOMIC DNA]</scope>
    <source>
        <strain evidence="4 5">LBM18003</strain>
    </source>
</reference>
<dbReference type="AlphaFoldDB" id="A0A7G9WKY3"/>
<dbReference type="Gene3D" id="1.20.140.160">
    <property type="match status" value="1"/>
</dbReference>
<organism evidence="4 5">
    <name type="scientific">Caproicibacterium amylolyticum</name>
    <dbReference type="NCBI Taxonomy" id="2766537"/>
    <lineage>
        <taxon>Bacteria</taxon>
        <taxon>Bacillati</taxon>
        <taxon>Bacillota</taxon>
        <taxon>Clostridia</taxon>
        <taxon>Eubacteriales</taxon>
        <taxon>Oscillospiraceae</taxon>
        <taxon>Caproicibacterium</taxon>
    </lineage>
</organism>
<dbReference type="EMBL" id="CP060696">
    <property type="protein sequence ID" value="QNO19345.1"/>
    <property type="molecule type" value="Genomic_DNA"/>
</dbReference>
<evidence type="ECO:0000313" key="4">
    <source>
        <dbReference type="EMBL" id="QNO19345.1"/>
    </source>
</evidence>
<evidence type="ECO:0000256" key="2">
    <source>
        <dbReference type="SAM" id="MobiDB-lite"/>
    </source>
</evidence>